<accession>A0A6U8G131</accession>
<reference evidence="3" key="1">
    <citation type="submission" date="2021-01" db="EMBL/GenBank/DDBJ databases">
        <authorList>
            <person name="Corre E."/>
            <person name="Pelletier E."/>
            <person name="Niang G."/>
            <person name="Scheremetjew M."/>
            <person name="Finn R."/>
            <person name="Kale V."/>
            <person name="Holt S."/>
            <person name="Cochrane G."/>
            <person name="Meng A."/>
            <person name="Brown T."/>
            <person name="Cohen L."/>
        </authorList>
    </citation>
    <scope>NUCLEOTIDE SEQUENCE</scope>
    <source>
        <strain evidence="3">NIES-381</strain>
    </source>
</reference>
<feature type="compositionally biased region" description="Pro residues" evidence="1">
    <location>
        <begin position="78"/>
        <end position="91"/>
    </location>
</feature>
<gene>
    <name evidence="2" type="ORF">EGYM00392_LOCUS34877</name>
    <name evidence="3" type="ORF">EGYM00392_LOCUS34880</name>
</gene>
<feature type="region of interest" description="Disordered" evidence="1">
    <location>
        <begin position="1"/>
        <end position="191"/>
    </location>
</feature>
<feature type="compositionally biased region" description="Basic and acidic residues" evidence="1">
    <location>
        <begin position="8"/>
        <end position="24"/>
    </location>
</feature>
<organism evidence="3">
    <name type="scientific">Eutreptiella gymnastica</name>
    <dbReference type="NCBI Taxonomy" id="73025"/>
    <lineage>
        <taxon>Eukaryota</taxon>
        <taxon>Discoba</taxon>
        <taxon>Euglenozoa</taxon>
        <taxon>Euglenida</taxon>
        <taxon>Spirocuta</taxon>
        <taxon>Euglenophyceae</taxon>
        <taxon>Eutreptiales</taxon>
        <taxon>Eutreptiaceae</taxon>
        <taxon>Eutreptiella</taxon>
    </lineage>
</organism>
<protein>
    <submittedName>
        <fullName evidence="3">Uncharacterized protein</fullName>
    </submittedName>
</protein>
<feature type="compositionally biased region" description="Low complexity" evidence="1">
    <location>
        <begin position="92"/>
        <end position="101"/>
    </location>
</feature>
<dbReference type="EMBL" id="HBGA01093384">
    <property type="protein sequence ID" value="CAD9023752.1"/>
    <property type="molecule type" value="Transcribed_RNA"/>
</dbReference>
<feature type="compositionally biased region" description="Basic and acidic residues" evidence="1">
    <location>
        <begin position="40"/>
        <end position="57"/>
    </location>
</feature>
<evidence type="ECO:0000313" key="2">
    <source>
        <dbReference type="EMBL" id="CAD9023752.1"/>
    </source>
</evidence>
<feature type="region of interest" description="Disordered" evidence="1">
    <location>
        <begin position="641"/>
        <end position="666"/>
    </location>
</feature>
<feature type="compositionally biased region" description="Basic and acidic residues" evidence="1">
    <location>
        <begin position="178"/>
        <end position="191"/>
    </location>
</feature>
<dbReference type="AlphaFoldDB" id="A0A6U8G131"/>
<feature type="compositionally biased region" description="Basic and acidic residues" evidence="1">
    <location>
        <begin position="103"/>
        <end position="155"/>
    </location>
</feature>
<sequence>MATNPTTSKDKASIYDMREDREENVTEVDSAEEEDMDDEDQKHQRQLARLERDEKNVGRSVKKIRGGTESSGGEGVPNIPPPPTGPPPPQGPTSSEPPSQSNKPEDINVDKESEEAGEKERAKDGEGEDKKEDKKEDKDKDKGGEGEDKKDDKKQGGVAEDKEEGGGFFSQEWVTNVKETRSGKQKEGTLKKKPILEKDQLKLLLHMDWEDAKLVLQNEENFTQGPEGKETDKQMKWSTLLNRTKEEVKRIAQEKKKGKDMIIVMEENEIQTIGQLKWFIDLLRPNGLGVLILLNNEAQLFPRAANLVGQLPWKFKRVTKFDRPLHFQDGTKRWAIAMTSNKASRENGLQPNYGGVSLGHPEEGLQRKQVVAPSIPDNICAIQADNAVIGEIQRRLNITGAEAQLWPGRVRFVSSTIFTGMDPQKTERIIKEFGGTPHFALMSYKEFTGSDLMDCELVAEVYFRRVVKERKAKFLWMELEQVLNGKYDYALQVTHFNKCRVGLRTKEDLETFRKSTLLELMAGGITVKDERSQEFLTPYVADEEVESEASLSEAMSENEGESAVVLYDVPPVYDAQAVKGMLTPTMDISRVERVYWTPGDAALAAWRIQGKGAAAMDGTLLTDATGDTRMSILSMRKYVQKKREQKQSQARNREQRKDQSGRSYVDMASMRAPRVSLLGPQHGYYPQQPMAQVAASQNQWQTVGRANQVFGKGRGKGQ</sequence>
<feature type="compositionally biased region" description="Basic and acidic residues" evidence="1">
    <location>
        <begin position="641"/>
        <end position="660"/>
    </location>
</feature>
<evidence type="ECO:0000313" key="3">
    <source>
        <dbReference type="EMBL" id="CAD9023755.1"/>
    </source>
</evidence>
<feature type="compositionally biased region" description="Acidic residues" evidence="1">
    <location>
        <begin position="25"/>
        <end position="39"/>
    </location>
</feature>
<dbReference type="EMBL" id="HBGA01093388">
    <property type="protein sequence ID" value="CAD9023755.1"/>
    <property type="molecule type" value="Transcribed_RNA"/>
</dbReference>
<name>A0A6U8G131_9EUGL</name>
<evidence type="ECO:0000256" key="1">
    <source>
        <dbReference type="SAM" id="MobiDB-lite"/>
    </source>
</evidence>
<proteinExistence type="predicted"/>